<comment type="caution">
    <text evidence="1">The sequence shown here is derived from an EMBL/GenBank/DDBJ whole genome shotgun (WGS) entry which is preliminary data.</text>
</comment>
<protein>
    <submittedName>
        <fullName evidence="1">Uncharacterized protein</fullName>
    </submittedName>
</protein>
<dbReference type="EMBL" id="JAYFUM010000006">
    <property type="protein sequence ID" value="MEA5138620.1"/>
    <property type="molecule type" value="Genomic_DNA"/>
</dbReference>
<accession>A0ABU5Q705</accession>
<sequence length="424" mass="48522">MRKYIILFIVCGFHHWVALGQLEKAKLPLTINHEFFFEDSPSMSADKSTMIFVSNKYKNPMIADSLYDSPFNGIFISKRHYTGEFQPAEPINAINTHFVVSKVINAPSISPDGNMILFSGVEKYSKTGEDIFYSVRIKDTWSEPQNIGFEINSEGYDGAPSISADGKKIFFVREIPFRKIGEQQCYKIWFSERESINDKWERPIQLPYPINQGCENFPRIHSDGRTLFFSSIRGDGKVDYDIYKSVLQDDESWSTPVNLKFLNTKKADTYVALNPCGNLLYFAWEGDIYSSTVPQEFKMQNILTFQGFVTDSLTSAPLATQIIVKNRDNPNETIAVFESNASDGRYTALLSPDKKYDFYLKMDDYYPKRISVSQEGLNFCEVINTDIRLKPFPKPVPATSVMTNTPTFKITTKQQRLESIKAKQ</sequence>
<organism evidence="1 2">
    <name type="scientific">Arcicella rigui</name>
    <dbReference type="NCBI Taxonomy" id="797020"/>
    <lineage>
        <taxon>Bacteria</taxon>
        <taxon>Pseudomonadati</taxon>
        <taxon>Bacteroidota</taxon>
        <taxon>Cytophagia</taxon>
        <taxon>Cytophagales</taxon>
        <taxon>Flectobacillaceae</taxon>
        <taxon>Arcicella</taxon>
    </lineage>
</organism>
<dbReference type="Proteomes" id="UP001302949">
    <property type="component" value="Unassembled WGS sequence"/>
</dbReference>
<proteinExistence type="predicted"/>
<reference evidence="1 2" key="1">
    <citation type="submission" date="2023-12" db="EMBL/GenBank/DDBJ databases">
        <title>Novel species of the genus Arcicella isolated from rivers.</title>
        <authorList>
            <person name="Lu H."/>
        </authorList>
    </citation>
    <scope>NUCLEOTIDE SEQUENCE [LARGE SCALE GENOMIC DNA]</scope>
    <source>
        <strain evidence="1 2">KCTC 23307</strain>
    </source>
</reference>
<gene>
    <name evidence="1" type="ORF">VB248_05740</name>
</gene>
<dbReference type="RefSeq" id="WP_323295787.1">
    <property type="nucleotide sequence ID" value="NZ_JAYFUM010000006.1"/>
</dbReference>
<evidence type="ECO:0000313" key="2">
    <source>
        <dbReference type="Proteomes" id="UP001302949"/>
    </source>
</evidence>
<name>A0ABU5Q705_9BACT</name>
<evidence type="ECO:0000313" key="1">
    <source>
        <dbReference type="EMBL" id="MEA5138620.1"/>
    </source>
</evidence>
<keyword evidence="2" id="KW-1185">Reference proteome</keyword>
<dbReference type="InterPro" id="IPR011042">
    <property type="entry name" value="6-blade_b-propeller_TolB-like"/>
</dbReference>
<dbReference type="SUPFAM" id="SSF82171">
    <property type="entry name" value="DPP6 N-terminal domain-like"/>
    <property type="match status" value="1"/>
</dbReference>
<dbReference type="InterPro" id="IPR011659">
    <property type="entry name" value="WD40"/>
</dbReference>
<dbReference type="Pfam" id="PF07676">
    <property type="entry name" value="PD40"/>
    <property type="match status" value="3"/>
</dbReference>
<dbReference type="Gene3D" id="2.120.10.30">
    <property type="entry name" value="TolB, C-terminal domain"/>
    <property type="match status" value="1"/>
</dbReference>